<evidence type="ECO:0000313" key="4">
    <source>
        <dbReference type="Proteomes" id="UP000613030"/>
    </source>
</evidence>
<feature type="domain" description="Glycogen debranching enzyme bacterial and archaeal type N-terminal" evidence="2">
    <location>
        <begin position="18"/>
        <end position="236"/>
    </location>
</feature>
<dbReference type="InterPro" id="IPR012341">
    <property type="entry name" value="6hp_glycosidase-like_sf"/>
</dbReference>
<dbReference type="Pfam" id="PF12439">
    <property type="entry name" value="GDE_N"/>
    <property type="match status" value="1"/>
</dbReference>
<reference evidence="3 4" key="1">
    <citation type="submission" date="2021-01" db="EMBL/GenBank/DDBJ databases">
        <title>Chryseolinea sp. Jin1 Genome sequencing and assembly.</title>
        <authorList>
            <person name="Kim I."/>
        </authorList>
    </citation>
    <scope>NUCLEOTIDE SEQUENCE [LARGE SCALE GENOMIC DNA]</scope>
    <source>
        <strain evidence="3 4">Jin1</strain>
    </source>
</reference>
<evidence type="ECO:0000313" key="3">
    <source>
        <dbReference type="EMBL" id="MBL0744504.1"/>
    </source>
</evidence>
<dbReference type="InterPro" id="IPR008928">
    <property type="entry name" value="6-hairpin_glycosidase_sf"/>
</dbReference>
<evidence type="ECO:0000259" key="2">
    <source>
        <dbReference type="Pfam" id="PF12439"/>
    </source>
</evidence>
<evidence type="ECO:0000259" key="1">
    <source>
        <dbReference type="Pfam" id="PF06202"/>
    </source>
</evidence>
<name>A0ABS1KYL1_9BACT</name>
<gene>
    <name evidence="3" type="ORF">JI741_24940</name>
</gene>
<dbReference type="RefSeq" id="WP_202014159.1">
    <property type="nucleotide sequence ID" value="NZ_JAERRB010000011.1"/>
</dbReference>
<dbReference type="Gene3D" id="1.50.10.10">
    <property type="match status" value="1"/>
</dbReference>
<dbReference type="EMBL" id="JAERRB010000011">
    <property type="protein sequence ID" value="MBL0744504.1"/>
    <property type="molecule type" value="Genomic_DNA"/>
</dbReference>
<dbReference type="PANTHER" id="PTHR10569">
    <property type="entry name" value="GLYCOGEN DEBRANCHING ENZYME"/>
    <property type="match status" value="1"/>
</dbReference>
<dbReference type="InterPro" id="IPR006451">
    <property type="entry name" value="Glycogen_debranch_arc"/>
</dbReference>
<comment type="caution">
    <text evidence="3">The sequence shown here is derived from an EMBL/GenBank/DDBJ whole genome shotgun (WGS) entry which is preliminary data.</text>
</comment>
<dbReference type="Pfam" id="PF06202">
    <property type="entry name" value="GDE_C"/>
    <property type="match status" value="1"/>
</dbReference>
<protein>
    <submittedName>
        <fullName evidence="3">Glycogen debranching enzyme family protein</fullName>
    </submittedName>
</protein>
<dbReference type="InterPro" id="IPR024742">
    <property type="entry name" value="Glycogen_debranch_N"/>
</dbReference>
<dbReference type="SUPFAM" id="SSF48208">
    <property type="entry name" value="Six-hairpin glycosidases"/>
    <property type="match status" value="1"/>
</dbReference>
<dbReference type="PANTHER" id="PTHR10569:SF2">
    <property type="entry name" value="GLYCOGEN DEBRANCHING ENZYME"/>
    <property type="match status" value="1"/>
</dbReference>
<dbReference type="Proteomes" id="UP000613030">
    <property type="component" value="Unassembled WGS sequence"/>
</dbReference>
<proteinExistence type="predicted"/>
<organism evidence="3 4">
    <name type="scientific">Chryseolinea lacunae</name>
    <dbReference type="NCBI Taxonomy" id="2801331"/>
    <lineage>
        <taxon>Bacteria</taxon>
        <taxon>Pseudomonadati</taxon>
        <taxon>Bacteroidota</taxon>
        <taxon>Cytophagia</taxon>
        <taxon>Cytophagales</taxon>
        <taxon>Fulvivirgaceae</taxon>
        <taxon>Chryseolinea</taxon>
    </lineage>
</organism>
<sequence length="668" mass="74896">MKFDNTTLSDFDTALGLEWIEANGLGGYAAGTVSGANARRYHGLLVAAQQPPVGRMVALSKLDETLVLTEGEDTTRIELGTNQYPGVVHPQGYTHLKSFEREFFPVFTYEAGGIELRKTIAAVHGESTTLVIYEVLRAPAPFTLELLPLSSCRDFHSLSHANDYIGRQYLFEDGIFRTLNYQGCPEIFIAVPGATFTEQQGWYYNFEYAVEQQRGLDFQEDLYTLGKFSVTLKYGDVLGVIVSTDDPEGKNALKLLANERKRREKLTEKFSTHASLQQLALAADQFIVKRGALSTILAGYHWFADWGRDTMIALPGLCLTTERFGEAKKILLQFAGSVSEGMLPNRFSDYGEAPEYNTIDATLWYFQAVYHYYQNTEDKSFLKAVMPVLRDIMQWHEKGTRYNIKVDPEDGLLGGGQEGVQLTWMDVKVGDWVVTPRRGKPVEINALWYNALCIMNFLCAESDKDEEAKAYELKAARVKTSFNAVFWNKEQNVLYDYVNDSEKNAELRPNQLYAISLPFPLLTKERAKKVLSAVTKHLLTPRGLRSLSPQDREYCPAYGGDVRSRDGAYHQGTVWSYLLGPYVDAVMVVKEEKGWAEASQLVQKFLAHLNEGCVGTVSEIFDAEAPYAPRGCVAQAWGVGEILRVIKQYGLLEAAPREVTQAKSTTAV</sequence>
<accession>A0ABS1KYL1</accession>
<dbReference type="InterPro" id="IPR010401">
    <property type="entry name" value="AGL/Gdb1"/>
</dbReference>
<keyword evidence="4" id="KW-1185">Reference proteome</keyword>
<feature type="domain" description="Glycogen debranching enzyme C-terminal" evidence="1">
    <location>
        <begin position="282"/>
        <end position="644"/>
    </location>
</feature>
<dbReference type="InterPro" id="IPR032790">
    <property type="entry name" value="GDE_C"/>
</dbReference>
<dbReference type="NCBIfam" id="TIGR01561">
    <property type="entry name" value="gde_arch"/>
    <property type="match status" value="1"/>
</dbReference>